<name>A0ABY3SZ00_9GAMM</name>
<evidence type="ECO:0000256" key="3">
    <source>
        <dbReference type="ARBA" id="ARBA00022759"/>
    </source>
</evidence>
<dbReference type="EMBL" id="CP091244">
    <property type="protein sequence ID" value="UJS24748.1"/>
    <property type="molecule type" value="Genomic_DNA"/>
</dbReference>
<dbReference type="InterPro" id="IPR002729">
    <property type="entry name" value="CRISPR-assoc_Cas1"/>
</dbReference>
<sequence>MTWRSVVITKPARLSFKNRALVVEQEGEKASVPLEDIAVLVLDTPQVVLTSQLLSACVEAGIVTITVNAMHTPNGVLMPYLSHSRAMKVMRLQMALSVPAQKRIWQSIVQQKLRNQAAVLEFRDSQMLARQVLNLVAQVRSGDPDNFESQGAVIYFPALFYAGFTRRYDCFYNAALNYCYSIVRSAIARSLVSYGFLPAFGLHHRNELNAFNLADDLIEPYRPLVDAWIVKNYPLQPERELTPQDKATLVSILHVDAPRLRGDEVEGSSTVLALIDATVISLSQRLQDANVNLVMPGLPRHE</sequence>
<evidence type="ECO:0000256" key="9">
    <source>
        <dbReference type="ARBA" id="ARBA00038592"/>
    </source>
</evidence>
<keyword evidence="3 10" id="KW-0255">Endonuclease</keyword>
<evidence type="ECO:0000256" key="1">
    <source>
        <dbReference type="ARBA" id="ARBA00022722"/>
    </source>
</evidence>
<dbReference type="NCBIfam" id="TIGR03639">
    <property type="entry name" value="cas1_NMENI"/>
    <property type="match status" value="1"/>
</dbReference>
<keyword evidence="2 10" id="KW-0479">Metal-binding</keyword>
<evidence type="ECO:0000256" key="4">
    <source>
        <dbReference type="ARBA" id="ARBA00022801"/>
    </source>
</evidence>
<evidence type="ECO:0000313" key="12">
    <source>
        <dbReference type="Proteomes" id="UP001054801"/>
    </source>
</evidence>
<dbReference type="HAMAP" id="MF_01470">
    <property type="entry name" value="Cas1"/>
    <property type="match status" value="1"/>
</dbReference>
<dbReference type="GO" id="GO:0004519">
    <property type="term" value="F:endonuclease activity"/>
    <property type="evidence" value="ECO:0007669"/>
    <property type="project" value="UniProtKB-KW"/>
</dbReference>
<accession>A0ABY3SZ00</accession>
<dbReference type="Pfam" id="PF01867">
    <property type="entry name" value="Cas_Cas1"/>
    <property type="match status" value="1"/>
</dbReference>
<evidence type="ECO:0000256" key="2">
    <source>
        <dbReference type="ARBA" id="ARBA00022723"/>
    </source>
</evidence>
<reference evidence="11" key="1">
    <citation type="journal article" date="2022" name="Microorganisms">
        <title>Two New Species of Filamentous Sulfur Bacteria of the Genus Thiothrix, Thiothrix winogradskyi sp. nov. and 'Candidatus Thiothrix sulfatifontis' sp. nov.</title>
        <authorList>
            <person name="Ravin N.V."/>
            <person name="Rossetti S."/>
            <person name="Beletsky A.V."/>
            <person name="Kadnikov V.V."/>
            <person name="Rudenko T.S."/>
            <person name="Smolyakov D.D."/>
            <person name="Moskvitina M.I."/>
            <person name="Gureeva M.V."/>
            <person name="Mardanov A.V."/>
            <person name="Grabovich M.Y."/>
        </authorList>
    </citation>
    <scope>NUCLEOTIDE SEQUENCE</scope>
    <source>
        <strain evidence="11">CT3</strain>
    </source>
</reference>
<comment type="similarity">
    <text evidence="10">Belongs to the CRISPR-associated endonuclease Cas1 family.</text>
</comment>
<gene>
    <name evidence="10 11" type="primary">cas1</name>
    <name evidence="11" type="ORF">L2Y54_01560</name>
</gene>
<dbReference type="InterPro" id="IPR042206">
    <property type="entry name" value="CRISPR-assoc_Cas1_C"/>
</dbReference>
<evidence type="ECO:0000256" key="5">
    <source>
        <dbReference type="ARBA" id="ARBA00022842"/>
    </source>
</evidence>
<evidence type="ECO:0000256" key="8">
    <source>
        <dbReference type="ARBA" id="ARBA00023211"/>
    </source>
</evidence>
<evidence type="ECO:0000256" key="6">
    <source>
        <dbReference type="ARBA" id="ARBA00023118"/>
    </source>
</evidence>
<dbReference type="Gene3D" id="3.100.10.20">
    <property type="entry name" value="CRISPR-associated endonuclease Cas1, N-terminal domain"/>
    <property type="match status" value="1"/>
</dbReference>
<evidence type="ECO:0000256" key="7">
    <source>
        <dbReference type="ARBA" id="ARBA00023125"/>
    </source>
</evidence>
<dbReference type="InterPro" id="IPR042211">
    <property type="entry name" value="CRISPR-assoc_Cas1_N"/>
</dbReference>
<feature type="binding site" evidence="10">
    <location>
        <position position="204"/>
    </location>
    <ligand>
        <name>Mn(2+)</name>
        <dbReference type="ChEBI" id="CHEBI:29035"/>
    </ligand>
</feature>
<feature type="binding site" evidence="10">
    <location>
        <position position="148"/>
    </location>
    <ligand>
        <name>Mn(2+)</name>
        <dbReference type="ChEBI" id="CHEBI:29035"/>
    </ligand>
</feature>
<dbReference type="InterPro" id="IPR019855">
    <property type="entry name" value="CRISPR-assoc_Cas1_NMENI"/>
</dbReference>
<keyword evidence="4 10" id="KW-0378">Hydrolase</keyword>
<evidence type="ECO:0000256" key="10">
    <source>
        <dbReference type="HAMAP-Rule" id="MF_01470"/>
    </source>
</evidence>
<comment type="function">
    <text evidence="10">CRISPR (clustered regularly interspaced short palindromic repeat), is an adaptive immune system that provides protection against mobile genetic elements (viruses, transposable elements and conjugative plasmids). CRISPR clusters contain spacers, sequences complementary to antecedent mobile elements, and target invading nucleic acids. CRISPR clusters are transcribed and processed into CRISPR RNA (crRNA). Acts as a dsDNA endonuclease. Involved in the integration of spacer DNA into the CRISPR cassette.</text>
</comment>
<comment type="cofactor">
    <cofactor evidence="10">
        <name>Mg(2+)</name>
        <dbReference type="ChEBI" id="CHEBI:18420"/>
    </cofactor>
    <cofactor evidence="10">
        <name>Mn(2+)</name>
        <dbReference type="ChEBI" id="CHEBI:29035"/>
    </cofactor>
</comment>
<organism evidence="11 12">
    <name type="scientific">Thiothrix winogradskyi</name>
    <dbReference type="NCBI Taxonomy" id="96472"/>
    <lineage>
        <taxon>Bacteria</taxon>
        <taxon>Pseudomonadati</taxon>
        <taxon>Pseudomonadota</taxon>
        <taxon>Gammaproteobacteria</taxon>
        <taxon>Thiotrichales</taxon>
        <taxon>Thiotrichaceae</taxon>
        <taxon>Thiothrix</taxon>
    </lineage>
</organism>
<keyword evidence="6 10" id="KW-0051">Antiviral defense</keyword>
<dbReference type="InterPro" id="IPR050646">
    <property type="entry name" value="Cas1"/>
</dbReference>
<keyword evidence="12" id="KW-1185">Reference proteome</keyword>
<feature type="binding site" evidence="10">
    <location>
        <position position="219"/>
    </location>
    <ligand>
        <name>Mn(2+)</name>
        <dbReference type="ChEBI" id="CHEBI:29035"/>
    </ligand>
</feature>
<keyword evidence="8 10" id="KW-0464">Manganese</keyword>
<keyword evidence="1 10" id="KW-0540">Nuclease</keyword>
<protein>
    <recommendedName>
        <fullName evidence="10">CRISPR-associated endonuclease Cas1</fullName>
        <ecNumber evidence="10">3.1.-.-</ecNumber>
    </recommendedName>
</protein>
<keyword evidence="7 10" id="KW-0238">DNA-binding</keyword>
<dbReference type="Proteomes" id="UP001054801">
    <property type="component" value="Chromosome"/>
</dbReference>
<dbReference type="NCBIfam" id="TIGR00287">
    <property type="entry name" value="cas1"/>
    <property type="match status" value="1"/>
</dbReference>
<comment type="subunit">
    <text evidence="9 10">Homodimer, forms a heterotetramer with a Cas2 homodimer.</text>
</comment>
<evidence type="ECO:0000313" key="11">
    <source>
        <dbReference type="EMBL" id="UJS24748.1"/>
    </source>
</evidence>
<proteinExistence type="inferred from homology"/>
<dbReference type="RefSeq" id="WP_236499436.1">
    <property type="nucleotide sequence ID" value="NZ_CP091244.1"/>
</dbReference>
<dbReference type="Gene3D" id="1.20.120.920">
    <property type="entry name" value="CRISPR-associated endonuclease Cas1, C-terminal domain"/>
    <property type="match status" value="1"/>
</dbReference>
<dbReference type="EC" id="3.1.-.-" evidence="10"/>
<keyword evidence="5 10" id="KW-0460">Magnesium</keyword>
<dbReference type="PANTHER" id="PTHR34353">
    <property type="entry name" value="CRISPR-ASSOCIATED ENDONUCLEASE CAS1 1"/>
    <property type="match status" value="1"/>
</dbReference>
<dbReference type="PANTHER" id="PTHR34353:SF2">
    <property type="entry name" value="CRISPR-ASSOCIATED ENDONUCLEASE CAS1 1"/>
    <property type="match status" value="1"/>
</dbReference>